<proteinExistence type="predicted"/>
<sequence length="101" mass="11901">MENLKESPKIYAFLNRIRLEWPEVVERFEFKTASVIYIHLKEGISSIDFQINLSQKIDSLVDFTAPIILYHIESDRLNLRSHPINWYSEINKNAPESVSSY</sequence>
<dbReference type="EMBL" id="QGNY01000003">
    <property type="protein sequence ID" value="PWS32014.1"/>
    <property type="molecule type" value="Genomic_DNA"/>
</dbReference>
<reference evidence="2" key="1">
    <citation type="submission" date="2018-05" db="EMBL/GenBank/DDBJ databases">
        <title>Pedobacter paludis sp. nov., isolated from wetland soil.</title>
        <authorList>
            <person name="Zhang Y."/>
        </authorList>
    </citation>
    <scope>NUCLEOTIDE SEQUENCE [LARGE SCALE GENOMIC DNA]</scope>
    <source>
        <strain evidence="2">R-8</strain>
    </source>
</reference>
<evidence type="ECO:0000313" key="1">
    <source>
        <dbReference type="EMBL" id="PWS32014.1"/>
    </source>
</evidence>
<keyword evidence="2" id="KW-1185">Reference proteome</keyword>
<dbReference type="OrthoDB" id="768079at2"/>
<dbReference type="Proteomes" id="UP000245391">
    <property type="component" value="Unassembled WGS sequence"/>
</dbReference>
<evidence type="ECO:0000313" key="2">
    <source>
        <dbReference type="Proteomes" id="UP000245391"/>
    </source>
</evidence>
<gene>
    <name evidence="1" type="ORF">DF947_09520</name>
</gene>
<accession>A0A317EYV0</accession>
<protein>
    <submittedName>
        <fullName evidence="1">Uncharacterized protein</fullName>
    </submittedName>
</protein>
<dbReference type="AlphaFoldDB" id="A0A317EYV0"/>
<organism evidence="1 2">
    <name type="scientific">Pedobacter paludis</name>
    <dbReference type="NCBI Taxonomy" id="2203212"/>
    <lineage>
        <taxon>Bacteria</taxon>
        <taxon>Pseudomonadati</taxon>
        <taxon>Bacteroidota</taxon>
        <taxon>Sphingobacteriia</taxon>
        <taxon>Sphingobacteriales</taxon>
        <taxon>Sphingobacteriaceae</taxon>
        <taxon>Pedobacter</taxon>
    </lineage>
</organism>
<dbReference type="RefSeq" id="WP_109929467.1">
    <property type="nucleotide sequence ID" value="NZ_QGNY01000003.1"/>
</dbReference>
<comment type="caution">
    <text evidence="1">The sequence shown here is derived from an EMBL/GenBank/DDBJ whole genome shotgun (WGS) entry which is preliminary data.</text>
</comment>
<name>A0A317EYV0_9SPHI</name>